<dbReference type="Proteomes" id="UP000249066">
    <property type="component" value="Unassembled WGS sequence"/>
</dbReference>
<keyword evidence="3 7" id="KW-0732">Signal</keyword>
<dbReference type="GO" id="GO:0042597">
    <property type="term" value="C:periplasmic space"/>
    <property type="evidence" value="ECO:0007669"/>
    <property type="project" value="TreeGrafter"/>
</dbReference>
<protein>
    <recommendedName>
        <fullName evidence="2">glycerophosphodiester phosphodiesterase</fullName>
        <ecNumber evidence="2">3.1.4.46</ecNumber>
    </recommendedName>
</protein>
<sequence>MIPLFRAAALLLFSAMTIATAEAAAPPPHNPPQGAHAPFVFGHRGASAYRPEHTLASYDLAIAMGADFVEPDLVSTKDGVLVCRHENYIGGDSSAIVGGDTTDVASHPEFAARKTTKVIDGVSLTGWFVEDFTLAELKTLRAKERLPQLRPANAGYDGRFEVPTFQEMIDLVKKRDTETGRRIGIIPETKHPSYFQSIGLALEEPLVKALKANGYDSADAPVFIQSFEVANLVKLRSMTKARLVQLVEAPTARPQDFVIAGDKRTYADLMTPAGLKQLRAHADAIGPEKGWIIPRDAAGNLLAPTTLVADAHAAGLLVTPYTFRPENYFLPLNLRKGDDLRAYGDDAAEFAAFLKAGVDAIFADAPDRARAAVDAFAPASSRR</sequence>
<evidence type="ECO:0000259" key="8">
    <source>
        <dbReference type="PROSITE" id="PS51704"/>
    </source>
</evidence>
<keyword evidence="4" id="KW-0319">Glycerol metabolism</keyword>
<name>A0A2W5AA60_9SPHN</name>
<evidence type="ECO:0000256" key="6">
    <source>
        <dbReference type="ARBA" id="ARBA00047512"/>
    </source>
</evidence>
<dbReference type="AlphaFoldDB" id="A0A2W5AA60"/>
<dbReference type="Gene3D" id="3.20.20.190">
    <property type="entry name" value="Phosphatidylinositol (PI) phosphodiesterase"/>
    <property type="match status" value="1"/>
</dbReference>
<evidence type="ECO:0000256" key="1">
    <source>
        <dbReference type="ARBA" id="ARBA00007277"/>
    </source>
</evidence>
<dbReference type="GO" id="GO:0008889">
    <property type="term" value="F:glycerophosphodiester phosphodiesterase activity"/>
    <property type="evidence" value="ECO:0007669"/>
    <property type="project" value="UniProtKB-EC"/>
</dbReference>
<accession>A0A2W5AA60</accession>
<evidence type="ECO:0000256" key="3">
    <source>
        <dbReference type="ARBA" id="ARBA00022729"/>
    </source>
</evidence>
<dbReference type="Pfam" id="PF03009">
    <property type="entry name" value="GDPD"/>
    <property type="match status" value="1"/>
</dbReference>
<dbReference type="EC" id="3.1.4.46" evidence="2"/>
<evidence type="ECO:0000256" key="5">
    <source>
        <dbReference type="ARBA" id="ARBA00022801"/>
    </source>
</evidence>
<feature type="chain" id="PRO_5015904953" description="glycerophosphodiester phosphodiesterase" evidence="7">
    <location>
        <begin position="24"/>
        <end position="383"/>
    </location>
</feature>
<comment type="catalytic activity">
    <reaction evidence="6">
        <text>a sn-glycero-3-phosphodiester + H2O = an alcohol + sn-glycerol 3-phosphate + H(+)</text>
        <dbReference type="Rhea" id="RHEA:12969"/>
        <dbReference type="ChEBI" id="CHEBI:15377"/>
        <dbReference type="ChEBI" id="CHEBI:15378"/>
        <dbReference type="ChEBI" id="CHEBI:30879"/>
        <dbReference type="ChEBI" id="CHEBI:57597"/>
        <dbReference type="ChEBI" id="CHEBI:83408"/>
        <dbReference type="EC" id="3.1.4.46"/>
    </reaction>
</comment>
<comment type="caution">
    <text evidence="9">The sequence shown here is derived from an EMBL/GenBank/DDBJ whole genome shotgun (WGS) entry which is preliminary data.</text>
</comment>
<dbReference type="SUPFAM" id="SSF51695">
    <property type="entry name" value="PLC-like phosphodiesterases"/>
    <property type="match status" value="1"/>
</dbReference>
<dbReference type="EMBL" id="QFNN01000062">
    <property type="protein sequence ID" value="PZO89359.1"/>
    <property type="molecule type" value="Genomic_DNA"/>
</dbReference>
<comment type="similarity">
    <text evidence="1">Belongs to the glycerophosphoryl diester phosphodiesterase family.</text>
</comment>
<evidence type="ECO:0000313" key="10">
    <source>
        <dbReference type="Proteomes" id="UP000249066"/>
    </source>
</evidence>
<evidence type="ECO:0000313" key="9">
    <source>
        <dbReference type="EMBL" id="PZO89359.1"/>
    </source>
</evidence>
<dbReference type="PANTHER" id="PTHR43620:SF7">
    <property type="entry name" value="GLYCEROPHOSPHODIESTER PHOSPHODIESTERASE GDPD5-RELATED"/>
    <property type="match status" value="1"/>
</dbReference>
<dbReference type="GO" id="GO:0006629">
    <property type="term" value="P:lipid metabolic process"/>
    <property type="evidence" value="ECO:0007669"/>
    <property type="project" value="InterPro"/>
</dbReference>
<reference evidence="9 10" key="1">
    <citation type="submission" date="2017-08" db="EMBL/GenBank/DDBJ databases">
        <title>Infants hospitalized years apart are colonized by the same room-sourced microbial strains.</title>
        <authorList>
            <person name="Brooks B."/>
            <person name="Olm M.R."/>
            <person name="Firek B.A."/>
            <person name="Baker R."/>
            <person name="Thomas B.C."/>
            <person name="Morowitz M.J."/>
            <person name="Banfield J.F."/>
        </authorList>
    </citation>
    <scope>NUCLEOTIDE SEQUENCE [LARGE SCALE GENOMIC DNA]</scope>
    <source>
        <strain evidence="9">S2_018_000_R2_101</strain>
    </source>
</reference>
<evidence type="ECO:0000256" key="7">
    <source>
        <dbReference type="SAM" id="SignalP"/>
    </source>
</evidence>
<gene>
    <name evidence="9" type="ORF">DI623_10480</name>
</gene>
<keyword evidence="5" id="KW-0378">Hydrolase</keyword>
<proteinExistence type="inferred from homology"/>
<feature type="domain" description="GP-PDE" evidence="8">
    <location>
        <begin position="38"/>
        <end position="373"/>
    </location>
</feature>
<dbReference type="InterPro" id="IPR030395">
    <property type="entry name" value="GP_PDE_dom"/>
</dbReference>
<feature type="signal peptide" evidence="7">
    <location>
        <begin position="1"/>
        <end position="23"/>
    </location>
</feature>
<dbReference type="GO" id="GO:0006071">
    <property type="term" value="P:glycerol metabolic process"/>
    <property type="evidence" value="ECO:0007669"/>
    <property type="project" value="UniProtKB-KW"/>
</dbReference>
<dbReference type="InterPro" id="IPR017946">
    <property type="entry name" value="PLC-like_Pdiesterase_TIM-brl"/>
</dbReference>
<evidence type="ECO:0000256" key="2">
    <source>
        <dbReference type="ARBA" id="ARBA00012247"/>
    </source>
</evidence>
<evidence type="ECO:0000256" key="4">
    <source>
        <dbReference type="ARBA" id="ARBA00022798"/>
    </source>
</evidence>
<dbReference type="PANTHER" id="PTHR43620">
    <property type="entry name" value="GLYCEROPHOSPHORYL DIESTER PHOSPHODIESTERASE"/>
    <property type="match status" value="1"/>
</dbReference>
<dbReference type="PROSITE" id="PS51704">
    <property type="entry name" value="GP_PDE"/>
    <property type="match status" value="1"/>
</dbReference>
<organism evidence="9 10">
    <name type="scientific">Sphingomonas sanxanigenens</name>
    <dbReference type="NCBI Taxonomy" id="397260"/>
    <lineage>
        <taxon>Bacteria</taxon>
        <taxon>Pseudomonadati</taxon>
        <taxon>Pseudomonadota</taxon>
        <taxon>Alphaproteobacteria</taxon>
        <taxon>Sphingomonadales</taxon>
        <taxon>Sphingomonadaceae</taxon>
        <taxon>Sphingomonas</taxon>
    </lineage>
</organism>
<dbReference type="CDD" id="cd08602">
    <property type="entry name" value="GDPD_ScGlpQ1_like"/>
    <property type="match status" value="1"/>
</dbReference>